<dbReference type="PROSITE" id="PS51257">
    <property type="entry name" value="PROKAR_LIPOPROTEIN"/>
    <property type="match status" value="1"/>
</dbReference>
<keyword evidence="2 4" id="KW-0472">Membrane</keyword>
<dbReference type="AlphaFoldDB" id="A0A918XUW7"/>
<evidence type="ECO:0000256" key="4">
    <source>
        <dbReference type="PROSITE-ProRule" id="PRU00473"/>
    </source>
</evidence>
<evidence type="ECO:0000256" key="3">
    <source>
        <dbReference type="ARBA" id="ARBA00023237"/>
    </source>
</evidence>
<feature type="chain" id="PRO_5037548342" description="OmpA-like domain-containing protein" evidence="5">
    <location>
        <begin position="24"/>
        <end position="343"/>
    </location>
</feature>
<protein>
    <recommendedName>
        <fullName evidence="6">OmpA-like domain-containing protein</fullName>
    </recommendedName>
</protein>
<dbReference type="Pfam" id="PF00691">
    <property type="entry name" value="OmpA"/>
    <property type="match status" value="1"/>
</dbReference>
<dbReference type="Gene3D" id="3.30.1330.60">
    <property type="entry name" value="OmpA-like domain"/>
    <property type="match status" value="1"/>
</dbReference>
<evidence type="ECO:0000259" key="6">
    <source>
        <dbReference type="PROSITE" id="PS51123"/>
    </source>
</evidence>
<reference evidence="7" key="1">
    <citation type="journal article" date="2014" name="Int. J. Syst. Evol. Microbiol.">
        <title>Complete genome sequence of Corynebacterium casei LMG S-19264T (=DSM 44701T), isolated from a smear-ripened cheese.</title>
        <authorList>
            <consortium name="US DOE Joint Genome Institute (JGI-PGF)"/>
            <person name="Walter F."/>
            <person name="Albersmeier A."/>
            <person name="Kalinowski J."/>
            <person name="Ruckert C."/>
        </authorList>
    </citation>
    <scope>NUCLEOTIDE SEQUENCE</scope>
    <source>
        <strain evidence="7">KCTC 42651</strain>
    </source>
</reference>
<comment type="subcellular location">
    <subcellularLocation>
        <location evidence="1">Cell outer membrane</location>
    </subcellularLocation>
</comment>
<evidence type="ECO:0000256" key="5">
    <source>
        <dbReference type="SAM" id="SignalP"/>
    </source>
</evidence>
<name>A0A918XUW7_9PROT</name>
<organism evidence="7 8">
    <name type="scientific">Thalassobaculum fulvum</name>
    <dbReference type="NCBI Taxonomy" id="1633335"/>
    <lineage>
        <taxon>Bacteria</taxon>
        <taxon>Pseudomonadati</taxon>
        <taxon>Pseudomonadota</taxon>
        <taxon>Alphaproteobacteria</taxon>
        <taxon>Rhodospirillales</taxon>
        <taxon>Thalassobaculaceae</taxon>
        <taxon>Thalassobaculum</taxon>
    </lineage>
</organism>
<evidence type="ECO:0000313" key="7">
    <source>
        <dbReference type="EMBL" id="GHD57984.1"/>
    </source>
</evidence>
<comment type="caution">
    <text evidence="7">The sequence shown here is derived from an EMBL/GenBank/DDBJ whole genome shotgun (WGS) entry which is preliminary data.</text>
</comment>
<proteinExistence type="predicted"/>
<dbReference type="Proteomes" id="UP000630353">
    <property type="component" value="Unassembled WGS sequence"/>
</dbReference>
<keyword evidence="5" id="KW-0732">Signal</keyword>
<dbReference type="PRINTS" id="PR01021">
    <property type="entry name" value="OMPADOMAIN"/>
</dbReference>
<dbReference type="RefSeq" id="WP_189992968.1">
    <property type="nucleotide sequence ID" value="NZ_BMZS01000010.1"/>
</dbReference>
<dbReference type="SUPFAM" id="SSF103088">
    <property type="entry name" value="OmpA-like"/>
    <property type="match status" value="1"/>
</dbReference>
<dbReference type="PANTHER" id="PTHR30329:SF21">
    <property type="entry name" value="LIPOPROTEIN YIAD-RELATED"/>
    <property type="match status" value="1"/>
</dbReference>
<dbReference type="GO" id="GO:0009279">
    <property type="term" value="C:cell outer membrane"/>
    <property type="evidence" value="ECO:0007669"/>
    <property type="project" value="UniProtKB-SubCell"/>
</dbReference>
<evidence type="ECO:0000313" key="8">
    <source>
        <dbReference type="Proteomes" id="UP000630353"/>
    </source>
</evidence>
<feature type="domain" description="OmpA-like" evidence="6">
    <location>
        <begin position="229"/>
        <end position="343"/>
    </location>
</feature>
<evidence type="ECO:0000256" key="2">
    <source>
        <dbReference type="ARBA" id="ARBA00023136"/>
    </source>
</evidence>
<dbReference type="PANTHER" id="PTHR30329">
    <property type="entry name" value="STATOR ELEMENT OF FLAGELLAR MOTOR COMPLEX"/>
    <property type="match status" value="1"/>
</dbReference>
<accession>A0A918XUW7</accession>
<dbReference type="InterPro" id="IPR006665">
    <property type="entry name" value="OmpA-like"/>
</dbReference>
<feature type="signal peptide" evidence="5">
    <location>
        <begin position="1"/>
        <end position="23"/>
    </location>
</feature>
<keyword evidence="8" id="KW-1185">Reference proteome</keyword>
<evidence type="ECO:0000256" key="1">
    <source>
        <dbReference type="ARBA" id="ARBA00004442"/>
    </source>
</evidence>
<dbReference type="InterPro" id="IPR006664">
    <property type="entry name" value="OMP_bac"/>
</dbReference>
<keyword evidence="3" id="KW-0998">Cell outer membrane</keyword>
<dbReference type="EMBL" id="BMZS01000010">
    <property type="protein sequence ID" value="GHD57984.1"/>
    <property type="molecule type" value="Genomic_DNA"/>
</dbReference>
<gene>
    <name evidence="7" type="ORF">GCM10017083_40170</name>
</gene>
<dbReference type="PROSITE" id="PS51123">
    <property type="entry name" value="OMPA_2"/>
    <property type="match status" value="1"/>
</dbReference>
<dbReference type="InterPro" id="IPR036737">
    <property type="entry name" value="OmpA-like_sf"/>
</dbReference>
<dbReference type="CDD" id="cd07185">
    <property type="entry name" value="OmpA_C-like"/>
    <property type="match status" value="1"/>
</dbReference>
<sequence>MSALKLLRATAVLAGLVALGGCAFGPFDTDHLAGVAPPDSAFQAALSREYVGLGDMERAEYDWPDTARFYRRATAAAEGERVDPEALDARDLAPDDRETLAAVRARLAGALAQGARAFTPDAAARAQAGFDCWMQEQEEGHQPDDIAACRARFESAIEEVEKGLGGTIVVLLADADGKVGAVDLRTDAGSVTLDTLRAGAVVGAGAPAPDRVGTLGEQDVKDLFGRALGAEPPVPVVVRLYFETGSDRLTAESRAELPALLDLIRQRVVPGVEIAGHTDRVGASNVNDRLALQRAQLVRNLVLELGVPSRLIRVDSFGERDPVVPTADGVDEPRNRRVEITVR</sequence>
<reference evidence="7" key="2">
    <citation type="submission" date="2020-09" db="EMBL/GenBank/DDBJ databases">
        <authorList>
            <person name="Sun Q."/>
            <person name="Kim S."/>
        </authorList>
    </citation>
    <scope>NUCLEOTIDE SEQUENCE</scope>
    <source>
        <strain evidence="7">KCTC 42651</strain>
    </source>
</reference>
<dbReference type="InterPro" id="IPR050330">
    <property type="entry name" value="Bact_OuterMem_StrucFunc"/>
</dbReference>